<sequence length="49" mass="5697">MVKFLHCADLHLDSPFASKRYLNPTILKDVENSAYKSFENIIDLALREE</sequence>
<keyword evidence="1" id="KW-0378">Hydrolase</keyword>
<dbReference type="Proteomes" id="UP000246351">
    <property type="component" value="Unassembled WGS sequence"/>
</dbReference>
<name>A0A317Z953_STAPS</name>
<comment type="caution">
    <text evidence="1">The sequence shown here is derived from an EMBL/GenBank/DDBJ whole genome shotgun (WGS) entry which is preliminary data.</text>
</comment>
<keyword evidence="1" id="KW-0540">Nuclease</keyword>
<accession>A0A317Z953</accession>
<feature type="non-terminal residue" evidence="1">
    <location>
        <position position="49"/>
    </location>
</feature>
<dbReference type="AlphaFoldDB" id="A0A317Z953"/>
<gene>
    <name evidence="1" type="ORF">DD924_06385</name>
</gene>
<protein>
    <submittedName>
        <fullName evidence="1">DNA repair exonuclease</fullName>
    </submittedName>
</protein>
<organism evidence="1 2">
    <name type="scientific">Staphylococcus pseudintermedius</name>
    <dbReference type="NCBI Taxonomy" id="283734"/>
    <lineage>
        <taxon>Bacteria</taxon>
        <taxon>Bacillati</taxon>
        <taxon>Bacillota</taxon>
        <taxon>Bacilli</taxon>
        <taxon>Bacillales</taxon>
        <taxon>Staphylococcaceae</taxon>
        <taxon>Staphylococcus</taxon>
        <taxon>Staphylococcus intermedius group</taxon>
    </lineage>
</organism>
<reference evidence="1 2" key="1">
    <citation type="journal article" date="2018" name="Vet. Microbiol.">
        <title>Clonal diversity and geographic distribution of methicillin-resistant Staphylococcus pseudintermedius from Australian animals: Discovery of novel sequence types.</title>
        <authorList>
            <person name="Worthing K.A."/>
            <person name="Abraham S."/>
            <person name="Coombs G.W."/>
            <person name="Pang S."/>
            <person name="Saputra S."/>
            <person name="Jordan D."/>
            <person name="Trott D.J."/>
            <person name="Norris J.M."/>
        </authorList>
    </citation>
    <scope>NUCLEOTIDE SEQUENCE [LARGE SCALE GENOMIC DNA]</scope>
    <source>
        <strain evidence="1 2">ST71 3</strain>
    </source>
</reference>
<evidence type="ECO:0000313" key="1">
    <source>
        <dbReference type="EMBL" id="PWZ98752.1"/>
    </source>
</evidence>
<evidence type="ECO:0000313" key="2">
    <source>
        <dbReference type="Proteomes" id="UP000246351"/>
    </source>
</evidence>
<dbReference type="GO" id="GO:0004527">
    <property type="term" value="F:exonuclease activity"/>
    <property type="evidence" value="ECO:0007669"/>
    <property type="project" value="UniProtKB-KW"/>
</dbReference>
<keyword evidence="1" id="KW-0269">Exonuclease</keyword>
<dbReference type="EMBL" id="QEIV01000535">
    <property type="protein sequence ID" value="PWZ98752.1"/>
    <property type="molecule type" value="Genomic_DNA"/>
</dbReference>
<proteinExistence type="predicted"/>